<accession>A0A7R9PIM7</accession>
<evidence type="ECO:0000313" key="3">
    <source>
        <dbReference type="EMBL" id="CAD7588429.1"/>
    </source>
</evidence>
<protein>
    <recommendedName>
        <fullName evidence="4">Osiris 7</fullName>
    </recommendedName>
</protein>
<feature type="transmembrane region" description="Helical" evidence="1">
    <location>
        <begin position="210"/>
        <end position="236"/>
    </location>
</feature>
<dbReference type="InterPro" id="IPR012464">
    <property type="entry name" value="DUF1676"/>
</dbReference>
<name>A0A7R9PIM7_TIMGE</name>
<dbReference type="AlphaFoldDB" id="A0A7R9PIM7"/>
<feature type="signal peptide" evidence="2">
    <location>
        <begin position="1"/>
        <end position="22"/>
    </location>
</feature>
<keyword evidence="1" id="KW-1133">Transmembrane helix</keyword>
<dbReference type="EMBL" id="OE839738">
    <property type="protein sequence ID" value="CAD7588429.1"/>
    <property type="molecule type" value="Genomic_DNA"/>
</dbReference>
<keyword evidence="1" id="KW-0812">Transmembrane</keyword>
<keyword evidence="2" id="KW-0732">Signal</keyword>
<sequence length="320" mass="33223">MARCKLLHVIWVAFLLAGTGRALPATTVDDAPAPENINGDARGLSRNSIQTGDDLMDSIYSDCLKKDSVSCVKYKLFSFVDKVLTSKDSFRLTEGVTVVKSGNLPEVSRDGAPRSLGDEVQSHEVEDMVASRVERFLQTHTLKVDLKGDDVLNAVSSAGRALGDVVDSFGLTEDEASSVGEERGKKKKAQKILLPLLLAMKLKAAALIPLALGAIALIAGKALLIGKIALVLAAIIGLKKLLSQQKTVTYEIVSHPHHTGGHESYSSGGGGGGGFGGDIGGGYGSSGSGGGGGGGHGGWGRSLGEVDAHQLAYRGYAQQS</sequence>
<evidence type="ECO:0008006" key="4">
    <source>
        <dbReference type="Google" id="ProtNLM"/>
    </source>
</evidence>
<dbReference type="PANTHER" id="PTHR21879:SF22">
    <property type="entry name" value="FI03362P-RELATED"/>
    <property type="match status" value="1"/>
</dbReference>
<dbReference type="PANTHER" id="PTHR21879">
    <property type="entry name" value="FI03362P-RELATED-RELATED"/>
    <property type="match status" value="1"/>
</dbReference>
<gene>
    <name evidence="3" type="ORF">TGEB3V08_LOCUS2499</name>
</gene>
<reference evidence="3" key="1">
    <citation type="submission" date="2020-11" db="EMBL/GenBank/DDBJ databases">
        <authorList>
            <person name="Tran Van P."/>
        </authorList>
    </citation>
    <scope>NUCLEOTIDE SEQUENCE</scope>
</reference>
<organism evidence="3">
    <name type="scientific">Timema genevievae</name>
    <name type="common">Walking stick</name>
    <dbReference type="NCBI Taxonomy" id="629358"/>
    <lineage>
        <taxon>Eukaryota</taxon>
        <taxon>Metazoa</taxon>
        <taxon>Ecdysozoa</taxon>
        <taxon>Arthropoda</taxon>
        <taxon>Hexapoda</taxon>
        <taxon>Insecta</taxon>
        <taxon>Pterygota</taxon>
        <taxon>Neoptera</taxon>
        <taxon>Polyneoptera</taxon>
        <taxon>Phasmatodea</taxon>
        <taxon>Timematodea</taxon>
        <taxon>Timematoidea</taxon>
        <taxon>Timematidae</taxon>
        <taxon>Timema</taxon>
    </lineage>
</organism>
<feature type="chain" id="PRO_5031404023" description="Osiris 7" evidence="2">
    <location>
        <begin position="23"/>
        <end position="320"/>
    </location>
</feature>
<dbReference type="GO" id="GO:0016020">
    <property type="term" value="C:membrane"/>
    <property type="evidence" value="ECO:0007669"/>
    <property type="project" value="TreeGrafter"/>
</dbReference>
<proteinExistence type="predicted"/>
<evidence type="ECO:0000256" key="1">
    <source>
        <dbReference type="SAM" id="Phobius"/>
    </source>
</evidence>
<dbReference type="Pfam" id="PF07898">
    <property type="entry name" value="DUF1676"/>
    <property type="match status" value="1"/>
</dbReference>
<evidence type="ECO:0000256" key="2">
    <source>
        <dbReference type="SAM" id="SignalP"/>
    </source>
</evidence>
<keyword evidence="1" id="KW-0472">Membrane</keyword>